<feature type="domain" description="Epoxide hydrolase N-terminal" evidence="4">
    <location>
        <begin position="27"/>
        <end position="138"/>
    </location>
</feature>
<dbReference type="Pfam" id="PF06441">
    <property type="entry name" value="EHN"/>
    <property type="match status" value="1"/>
</dbReference>
<feature type="active site" description="Proton acceptor" evidence="3">
    <location>
        <position position="392"/>
    </location>
</feature>
<comment type="caution">
    <text evidence="5">The sequence shown here is derived from an EMBL/GenBank/DDBJ whole genome shotgun (WGS) entry which is preliminary data.</text>
</comment>
<dbReference type="SUPFAM" id="SSF53474">
    <property type="entry name" value="alpha/beta-Hydrolases"/>
    <property type="match status" value="1"/>
</dbReference>
<sequence length="417" mass="47527">MTNQRAVQEHIPFAKPPHPVNSETNLKPFSINIPEENVVALKKLLELSRLPIPSWESSERSPYFGVSREWMMNATNQWLNDYNWREWEAKFNDLPQYTIDVLDSDQTHTVHFMALFSPDPSSIPIVLLHGWPGSVFEFLPLLRHLRATYSTRPDALKYHIVVPHLTGFGFSSPPDKDFTWNDNARIISKMMHLLGFGKTGYVAQGGDLGSAVAPAIAVYDSACRLVHLNMFVMPAPKGVDLEDDISKGVYRDAEVWALKGGSDIRSSGFAYADLQATRPSTAGFVIGSNPVSLLAWIAEKMMEWSDEQIPLPLEHILTNVSLYWFSGCYPTSQWCYRTTRRDGGVDTASWLADVRVPVGYSWFEQERAMAPKKWIDTLDKIKWYRTNEHGGHFAALEQHEAFWDHVTDFVSSFWERL</sequence>
<keyword evidence="2" id="KW-0378">Hydrolase</keyword>
<evidence type="ECO:0000256" key="1">
    <source>
        <dbReference type="ARBA" id="ARBA00010088"/>
    </source>
</evidence>
<dbReference type="Gene3D" id="3.40.50.1820">
    <property type="entry name" value="alpha/beta hydrolase"/>
    <property type="match status" value="1"/>
</dbReference>
<reference evidence="5" key="1">
    <citation type="submission" date="2016-08" db="EMBL/GenBank/DDBJ databases">
        <authorList>
            <person name="Yan J."/>
        </authorList>
    </citation>
    <scope>NUCLEOTIDE SEQUENCE</scope>
    <source>
        <strain evidence="5">CSS-01s</strain>
    </source>
</reference>
<gene>
    <name evidence="5" type="ORF">BFW01_g356</name>
</gene>
<evidence type="ECO:0000259" key="4">
    <source>
        <dbReference type="Pfam" id="PF06441"/>
    </source>
</evidence>
<dbReference type="InterPro" id="IPR029058">
    <property type="entry name" value="AB_hydrolase_fold"/>
</dbReference>
<feature type="active site" description="Nucleophile" evidence="3">
    <location>
        <position position="207"/>
    </location>
</feature>
<protein>
    <recommendedName>
        <fullName evidence="4">Epoxide hydrolase N-terminal domain-containing protein</fullName>
    </recommendedName>
</protein>
<dbReference type="PANTHER" id="PTHR21661:SF39">
    <property type="entry name" value="HYDROLASE, PUTATIVE (AFU_ORTHOLOGUE AFUA_3G08960)-RELATED"/>
    <property type="match status" value="1"/>
</dbReference>
<dbReference type="EMBL" id="MDYX01000037">
    <property type="protein sequence ID" value="KAF9630175.1"/>
    <property type="molecule type" value="Genomic_DNA"/>
</dbReference>
<dbReference type="PANTHER" id="PTHR21661">
    <property type="entry name" value="EPOXIDE HYDROLASE 1-RELATED"/>
    <property type="match status" value="1"/>
</dbReference>
<evidence type="ECO:0000256" key="2">
    <source>
        <dbReference type="ARBA" id="ARBA00022801"/>
    </source>
</evidence>
<dbReference type="InterPro" id="IPR016292">
    <property type="entry name" value="Epoxide_hydrolase"/>
</dbReference>
<dbReference type="Proteomes" id="UP000627934">
    <property type="component" value="Unassembled WGS sequence"/>
</dbReference>
<reference evidence="5" key="2">
    <citation type="journal article" date="2018" name="DNA Res.">
        <title>Comparative genome and transcriptome analyses reveal adaptations to opportunistic infections in woody plant degrading pathogens of Botryosphaeriaceae.</title>
        <authorList>
            <person name="Yan J.Y."/>
            <person name="Zhao W.S."/>
            <person name="Chen Z."/>
            <person name="Xing Q.K."/>
            <person name="Zhang W."/>
            <person name="Chethana K.W.T."/>
            <person name="Xue M.F."/>
            <person name="Xu J.P."/>
            <person name="Phillips A.J.L."/>
            <person name="Wang Y."/>
            <person name="Liu J.H."/>
            <person name="Liu M."/>
            <person name="Zhou Y."/>
            <person name="Jayawardena R.S."/>
            <person name="Manawasinghe I.S."/>
            <person name="Huang J.B."/>
            <person name="Qiao G.H."/>
            <person name="Fu C.Y."/>
            <person name="Guo F.F."/>
            <person name="Dissanayake A.J."/>
            <person name="Peng Y.L."/>
            <person name="Hyde K.D."/>
            <person name="Li X.H."/>
        </authorList>
    </citation>
    <scope>NUCLEOTIDE SEQUENCE</scope>
    <source>
        <strain evidence="5">CSS-01s</strain>
    </source>
</reference>
<feature type="active site" description="Proton donor" evidence="3">
    <location>
        <position position="336"/>
    </location>
</feature>
<evidence type="ECO:0000256" key="3">
    <source>
        <dbReference type="PIRSR" id="PIRSR001112-1"/>
    </source>
</evidence>
<name>A0A8H7IRJ7_9PEZI</name>
<accession>A0A8H7IRJ7</accession>
<proteinExistence type="inferred from homology"/>
<dbReference type="GO" id="GO:0097176">
    <property type="term" value="P:epoxide metabolic process"/>
    <property type="evidence" value="ECO:0007669"/>
    <property type="project" value="TreeGrafter"/>
</dbReference>
<evidence type="ECO:0000313" key="5">
    <source>
        <dbReference type="EMBL" id="KAF9630175.1"/>
    </source>
</evidence>
<dbReference type="PIRSF" id="PIRSF001112">
    <property type="entry name" value="Epoxide_hydrolase"/>
    <property type="match status" value="1"/>
</dbReference>
<dbReference type="AlphaFoldDB" id="A0A8H7IRJ7"/>
<dbReference type="GO" id="GO:0004301">
    <property type="term" value="F:epoxide hydrolase activity"/>
    <property type="evidence" value="ECO:0007669"/>
    <property type="project" value="TreeGrafter"/>
</dbReference>
<dbReference type="InterPro" id="IPR000639">
    <property type="entry name" value="Epox_hydrolase-like"/>
</dbReference>
<organism evidence="5 6">
    <name type="scientific">Lasiodiplodia theobromae</name>
    <dbReference type="NCBI Taxonomy" id="45133"/>
    <lineage>
        <taxon>Eukaryota</taxon>
        <taxon>Fungi</taxon>
        <taxon>Dikarya</taxon>
        <taxon>Ascomycota</taxon>
        <taxon>Pezizomycotina</taxon>
        <taxon>Dothideomycetes</taxon>
        <taxon>Dothideomycetes incertae sedis</taxon>
        <taxon>Botryosphaeriales</taxon>
        <taxon>Botryosphaeriaceae</taxon>
        <taxon>Lasiodiplodia</taxon>
    </lineage>
</organism>
<dbReference type="PRINTS" id="PR00412">
    <property type="entry name" value="EPOXHYDRLASE"/>
</dbReference>
<evidence type="ECO:0000313" key="6">
    <source>
        <dbReference type="Proteomes" id="UP000627934"/>
    </source>
</evidence>
<comment type="similarity">
    <text evidence="1">Belongs to the peptidase S33 family.</text>
</comment>
<dbReference type="InterPro" id="IPR010497">
    <property type="entry name" value="Epoxide_hydro_N"/>
</dbReference>